<dbReference type="InterPro" id="IPR014807">
    <property type="entry name" value="Coa1"/>
</dbReference>
<proteinExistence type="predicted"/>
<feature type="region of interest" description="Disordered" evidence="1">
    <location>
        <begin position="32"/>
        <end position="54"/>
    </location>
</feature>
<keyword evidence="2" id="KW-0472">Membrane</keyword>
<feature type="transmembrane region" description="Helical" evidence="2">
    <location>
        <begin position="73"/>
        <end position="94"/>
    </location>
</feature>
<dbReference type="PANTHER" id="PTHR28523:SF1">
    <property type="entry name" value="CYTOCHROME C OXIDASE ASSEMBLY FACTOR 1"/>
    <property type="match status" value="1"/>
</dbReference>
<evidence type="ECO:0000256" key="1">
    <source>
        <dbReference type="SAM" id="MobiDB-lite"/>
    </source>
</evidence>
<dbReference type="PANTHER" id="PTHR28523">
    <property type="entry name" value="CYTOCHROME C OXIDASE ASSEMBLY FACTOR 1"/>
    <property type="match status" value="1"/>
</dbReference>
<dbReference type="AlphaFoldDB" id="A0A0B7FNU3"/>
<dbReference type="GO" id="GO:0005743">
    <property type="term" value="C:mitochondrial inner membrane"/>
    <property type="evidence" value="ECO:0007669"/>
    <property type="project" value="TreeGrafter"/>
</dbReference>
<keyword evidence="2" id="KW-0812">Transmembrane</keyword>
<feature type="compositionally biased region" description="Pro residues" evidence="1">
    <location>
        <begin position="34"/>
        <end position="46"/>
    </location>
</feature>
<evidence type="ECO:0000313" key="4">
    <source>
        <dbReference type="Proteomes" id="UP000059188"/>
    </source>
</evidence>
<sequence>MHGLSQNYGFLNQIPQWSRRFSYSRAIYAKLNLKPPPPGPPPPPPTNFDAPSRPRLVHERPKQRELPIMRSRAPALIGLGILGVTAWAGFIVYATNQERLASSVTKQVLTQVRSSQEIAAELGQGVVAEPTWWMVGQPYIDGAINLLQGKVDISMRIKGSKGAGTLYFTSIRKEKGQPFTILRFKLICDNGVVLENLHREGTMSVS</sequence>
<evidence type="ECO:0000313" key="3">
    <source>
        <dbReference type="EMBL" id="CEL59370.1"/>
    </source>
</evidence>
<keyword evidence="2" id="KW-1133">Transmembrane helix</keyword>
<dbReference type="GO" id="GO:0033617">
    <property type="term" value="P:mitochondrial respiratory chain complex IV assembly"/>
    <property type="evidence" value="ECO:0007669"/>
    <property type="project" value="InterPro"/>
</dbReference>
<accession>A0A0B7FNU3</accession>
<protein>
    <recommendedName>
        <fullName evidence="5">DUF1783-domain-containing protein</fullName>
    </recommendedName>
</protein>
<dbReference type="Pfam" id="PF08695">
    <property type="entry name" value="Coa1"/>
    <property type="match status" value="1"/>
</dbReference>
<dbReference type="InterPro" id="IPR042432">
    <property type="entry name" value="Coa1_fungi"/>
</dbReference>
<reference evidence="3 4" key="1">
    <citation type="submission" date="2014-11" db="EMBL/GenBank/DDBJ databases">
        <authorList>
            <person name="Wibberg Daniel"/>
        </authorList>
    </citation>
    <scope>NUCLEOTIDE SEQUENCE [LARGE SCALE GENOMIC DNA]</scope>
    <source>
        <strain evidence="3">Rhizoctonia solani AG1-IB 7/3/14</strain>
    </source>
</reference>
<dbReference type="EMBL" id="LN679103">
    <property type="protein sequence ID" value="CEL59370.1"/>
    <property type="molecule type" value="Genomic_DNA"/>
</dbReference>
<dbReference type="OrthoDB" id="2100652at2759"/>
<dbReference type="Proteomes" id="UP000059188">
    <property type="component" value="Unassembled WGS sequence"/>
</dbReference>
<evidence type="ECO:0008006" key="5">
    <source>
        <dbReference type="Google" id="ProtNLM"/>
    </source>
</evidence>
<gene>
    <name evidence="3" type="ORF">RSOLAG1IB_03303</name>
</gene>
<name>A0A0B7FNU3_THACB</name>
<keyword evidence="4" id="KW-1185">Reference proteome</keyword>
<evidence type="ECO:0000256" key="2">
    <source>
        <dbReference type="SAM" id="Phobius"/>
    </source>
</evidence>
<organism evidence="3 4">
    <name type="scientific">Thanatephorus cucumeris (strain AG1-IB / isolate 7/3/14)</name>
    <name type="common">Lettuce bottom rot fungus</name>
    <name type="synonym">Rhizoctonia solani</name>
    <dbReference type="NCBI Taxonomy" id="1108050"/>
    <lineage>
        <taxon>Eukaryota</taxon>
        <taxon>Fungi</taxon>
        <taxon>Dikarya</taxon>
        <taxon>Basidiomycota</taxon>
        <taxon>Agaricomycotina</taxon>
        <taxon>Agaricomycetes</taxon>
        <taxon>Cantharellales</taxon>
        <taxon>Ceratobasidiaceae</taxon>
        <taxon>Rhizoctonia</taxon>
        <taxon>Rhizoctonia solani AG-1</taxon>
    </lineage>
</organism>